<sequence length="539" mass="54862">MPDANAGHATVAEALLAELARRGTKRIWGVPGGGSSLDVIAAAPRFGVDFVLARQEANAAMMALADAELTGAPGVVMTTKGPGVSNAANGLACATLERAPLLLLSDGFTEAQRGWLTHQYFDQQGATAAIAKGYARADGAAPAEEIAALLDLAQAAPRGAVHLDLTGQAARRAAPPAAATAPAGEAAAPFGDAAALLAAAHHPVILAGVEAAEPAAAAALRALAEALGCPVLVTYKAKGVMPDAHALYAGIFTGGTLEAACVGEADLILQVGLDPVELILQPWRYRAPILDLALRPHPVRYAEPQAALHGALADSIAALLPHARHSDWQAAAIARHRDAALAALRWQGEGGVSPPAIVTMAQAAAREAGRAPRVTVDAGAHMFSATALWQCEAPRDLLISNGLASMGFALPAGIAAALHDPARGAIAFTGDGGLMMCLGELATAAQTGARLVTIVFNDSALSLIDIKQQQRQLPPAGVHFSATDFARIAEGFGVRGFGAATPEAYRAALVEALALDGPSLIDVQVNPAGYPAQLQAMRG</sequence>
<evidence type="ECO:0000313" key="9">
    <source>
        <dbReference type="Proteomes" id="UP000787635"/>
    </source>
</evidence>
<evidence type="ECO:0000256" key="3">
    <source>
        <dbReference type="ARBA" id="ARBA00023052"/>
    </source>
</evidence>
<evidence type="ECO:0000256" key="2">
    <source>
        <dbReference type="ARBA" id="ARBA00007812"/>
    </source>
</evidence>
<accession>A0ABX1DY39</accession>
<proteinExistence type="inferred from homology"/>
<dbReference type="Gene3D" id="3.40.50.1220">
    <property type="entry name" value="TPP-binding domain"/>
    <property type="match status" value="1"/>
</dbReference>
<dbReference type="PANTHER" id="PTHR18968:SF13">
    <property type="entry name" value="ACETOLACTATE SYNTHASE CATALYTIC SUBUNIT, MITOCHONDRIAL"/>
    <property type="match status" value="1"/>
</dbReference>
<gene>
    <name evidence="8" type="ORF">HEQ75_00955</name>
</gene>
<keyword evidence="3 4" id="KW-0786">Thiamine pyrophosphate</keyword>
<evidence type="ECO:0000256" key="4">
    <source>
        <dbReference type="RuleBase" id="RU362132"/>
    </source>
</evidence>
<dbReference type="CDD" id="cd07035">
    <property type="entry name" value="TPP_PYR_POX_like"/>
    <property type="match status" value="1"/>
</dbReference>
<dbReference type="InterPro" id="IPR000399">
    <property type="entry name" value="TPP-bd_CS"/>
</dbReference>
<name>A0ABX1DY39_9PROT</name>
<comment type="similarity">
    <text evidence="2 4">Belongs to the TPP enzyme family.</text>
</comment>
<protein>
    <submittedName>
        <fullName evidence="8">Thiamine pyrophosphate-binding protein</fullName>
    </submittedName>
</protein>
<feature type="domain" description="Thiamine pyrophosphate enzyme N-terminal TPP-binding" evidence="7">
    <location>
        <begin position="10"/>
        <end position="123"/>
    </location>
</feature>
<dbReference type="InterPro" id="IPR029035">
    <property type="entry name" value="DHS-like_NAD/FAD-binding_dom"/>
</dbReference>
<dbReference type="Pfam" id="PF02776">
    <property type="entry name" value="TPP_enzyme_N"/>
    <property type="match status" value="1"/>
</dbReference>
<organism evidence="8 9">
    <name type="scientific">Falsiroseomonas selenitidurans</name>
    <dbReference type="NCBI Taxonomy" id="2716335"/>
    <lineage>
        <taxon>Bacteria</taxon>
        <taxon>Pseudomonadati</taxon>
        <taxon>Pseudomonadota</taxon>
        <taxon>Alphaproteobacteria</taxon>
        <taxon>Acetobacterales</taxon>
        <taxon>Roseomonadaceae</taxon>
        <taxon>Falsiroseomonas</taxon>
    </lineage>
</organism>
<dbReference type="Pfam" id="PF00205">
    <property type="entry name" value="TPP_enzyme_M"/>
    <property type="match status" value="1"/>
</dbReference>
<evidence type="ECO:0000259" key="5">
    <source>
        <dbReference type="Pfam" id="PF00205"/>
    </source>
</evidence>
<dbReference type="InterPro" id="IPR045229">
    <property type="entry name" value="TPP_enz"/>
</dbReference>
<reference evidence="8 9" key="1">
    <citation type="submission" date="2020-03" db="EMBL/GenBank/DDBJ databases">
        <title>Roseomonas selenitidurans sp. nov. isolated from urban soil.</title>
        <authorList>
            <person name="Liu H."/>
        </authorList>
    </citation>
    <scope>NUCLEOTIDE SEQUENCE [LARGE SCALE GENOMIC DNA]</scope>
    <source>
        <strain evidence="8 9">BU-1</strain>
    </source>
</reference>
<dbReference type="SUPFAM" id="SSF52518">
    <property type="entry name" value="Thiamin diphosphate-binding fold (THDP-binding)"/>
    <property type="match status" value="2"/>
</dbReference>
<evidence type="ECO:0000259" key="7">
    <source>
        <dbReference type="Pfam" id="PF02776"/>
    </source>
</evidence>
<dbReference type="InterPro" id="IPR029061">
    <property type="entry name" value="THDP-binding"/>
</dbReference>
<evidence type="ECO:0000259" key="6">
    <source>
        <dbReference type="Pfam" id="PF02775"/>
    </source>
</evidence>
<dbReference type="PANTHER" id="PTHR18968">
    <property type="entry name" value="THIAMINE PYROPHOSPHATE ENZYMES"/>
    <property type="match status" value="1"/>
</dbReference>
<feature type="domain" description="Thiamine pyrophosphate enzyme central" evidence="5">
    <location>
        <begin position="192"/>
        <end position="275"/>
    </location>
</feature>
<dbReference type="EMBL" id="JAAVNE010000001">
    <property type="protein sequence ID" value="NKC29413.1"/>
    <property type="molecule type" value="Genomic_DNA"/>
</dbReference>
<dbReference type="InterPro" id="IPR012001">
    <property type="entry name" value="Thiamin_PyroP_enz_TPP-bd_dom"/>
</dbReference>
<dbReference type="Gene3D" id="3.40.50.970">
    <property type="match status" value="2"/>
</dbReference>
<dbReference type="PROSITE" id="PS00187">
    <property type="entry name" value="TPP_ENZYMES"/>
    <property type="match status" value="1"/>
</dbReference>
<dbReference type="InterPro" id="IPR011766">
    <property type="entry name" value="TPP_enzyme_TPP-bd"/>
</dbReference>
<dbReference type="Pfam" id="PF02775">
    <property type="entry name" value="TPP_enzyme_C"/>
    <property type="match status" value="1"/>
</dbReference>
<comment type="caution">
    <text evidence="8">The sequence shown here is derived from an EMBL/GenBank/DDBJ whole genome shotgun (WGS) entry which is preliminary data.</text>
</comment>
<dbReference type="Proteomes" id="UP000787635">
    <property type="component" value="Unassembled WGS sequence"/>
</dbReference>
<evidence type="ECO:0000313" key="8">
    <source>
        <dbReference type="EMBL" id="NKC29413.1"/>
    </source>
</evidence>
<dbReference type="SUPFAM" id="SSF52467">
    <property type="entry name" value="DHS-like NAD/FAD-binding domain"/>
    <property type="match status" value="1"/>
</dbReference>
<keyword evidence="9" id="KW-1185">Reference proteome</keyword>
<dbReference type="RefSeq" id="WP_168027032.1">
    <property type="nucleotide sequence ID" value="NZ_JAAVNE010000001.1"/>
</dbReference>
<comment type="cofactor">
    <cofactor evidence="1">
        <name>thiamine diphosphate</name>
        <dbReference type="ChEBI" id="CHEBI:58937"/>
    </cofactor>
</comment>
<evidence type="ECO:0000256" key="1">
    <source>
        <dbReference type="ARBA" id="ARBA00001964"/>
    </source>
</evidence>
<dbReference type="InterPro" id="IPR012000">
    <property type="entry name" value="Thiamin_PyroP_enz_cen_dom"/>
</dbReference>
<feature type="domain" description="Thiamine pyrophosphate enzyme TPP-binding" evidence="6">
    <location>
        <begin position="377"/>
        <end position="523"/>
    </location>
</feature>